<dbReference type="Proteomes" id="UP000252255">
    <property type="component" value="Unassembled WGS sequence"/>
</dbReference>
<sequence length="263" mass="30337">MHYLQNPCIEDLLMMEDNLVRTNPGNADQAIENGLSLGILVPTAVPMLAATPIDRCRYLRSDSRFDLFEIIDTGKIISIPFHQQDRHRYLIHEFDRTAAALARKPRWNGLCSVNIAQHAVQHSQHASTPAKPYALLHDNEERDIGDLITPLKHELRRLKVWDTIDTRIVLPMRQRFARMAGLEWPWPEAIETEIKIIDERLKSTEARDQVDHSLLDQMPDQKHEPYPEFMEAWSQIEARSAYLQACIELFPSLKGFSNVQLAV</sequence>
<dbReference type="Gene3D" id="1.10.3210.10">
    <property type="entry name" value="Hypothetical protein af1432"/>
    <property type="match status" value="1"/>
</dbReference>
<gene>
    <name evidence="1" type="ORF">TH30_19340</name>
</gene>
<accession>A0A367WP72</accession>
<organism evidence="1 2">
    <name type="scientific">Thalassospira profundimaris</name>
    <dbReference type="NCBI Taxonomy" id="502049"/>
    <lineage>
        <taxon>Bacteria</taxon>
        <taxon>Pseudomonadati</taxon>
        <taxon>Pseudomonadota</taxon>
        <taxon>Alphaproteobacteria</taxon>
        <taxon>Rhodospirillales</taxon>
        <taxon>Thalassospiraceae</taxon>
        <taxon>Thalassospira</taxon>
    </lineage>
</organism>
<evidence type="ECO:0000313" key="1">
    <source>
        <dbReference type="EMBL" id="RCK43178.1"/>
    </source>
</evidence>
<proteinExistence type="predicted"/>
<dbReference type="AlphaFoldDB" id="A0A367WP72"/>
<evidence type="ECO:0000313" key="2">
    <source>
        <dbReference type="Proteomes" id="UP000252255"/>
    </source>
</evidence>
<protein>
    <submittedName>
        <fullName evidence="1">Uncharacterized protein</fullName>
    </submittedName>
</protein>
<comment type="caution">
    <text evidence="1">The sequence shown here is derived from an EMBL/GenBank/DDBJ whole genome shotgun (WGS) entry which is preliminary data.</text>
</comment>
<reference evidence="1 2" key="1">
    <citation type="submission" date="2014-07" db="EMBL/GenBank/DDBJ databases">
        <title>Draft genome sequence of Thalassospira profundimaris PR54-5.</title>
        <authorList>
            <person name="Lai Q."/>
            <person name="Shao Z."/>
        </authorList>
    </citation>
    <scope>NUCLEOTIDE SEQUENCE [LARGE SCALE GENOMIC DNA]</scope>
    <source>
        <strain evidence="1 2">PR54-5</strain>
    </source>
</reference>
<dbReference type="EMBL" id="JPWI01000015">
    <property type="protein sequence ID" value="RCK43178.1"/>
    <property type="molecule type" value="Genomic_DNA"/>
</dbReference>
<dbReference type="SUPFAM" id="SSF109604">
    <property type="entry name" value="HD-domain/PDEase-like"/>
    <property type="match status" value="1"/>
</dbReference>
<name>A0A367WP72_9PROT</name>